<comment type="subcellular location">
    <subcellularLocation>
        <location evidence="1">Membrane</location>
        <topology evidence="1">Multi-pass membrane protein</topology>
    </subcellularLocation>
</comment>
<keyword evidence="6" id="KW-0274">FAD</keyword>
<evidence type="ECO:0000256" key="9">
    <source>
        <dbReference type="ARBA" id="ARBA00023002"/>
    </source>
</evidence>
<gene>
    <name evidence="16" type="ORF">ATY40_BA7500372</name>
</gene>
<dbReference type="InterPro" id="IPR013112">
    <property type="entry name" value="FAD-bd_8"/>
</dbReference>
<dbReference type="Pfam" id="PF08022">
    <property type="entry name" value="FAD_binding_8"/>
    <property type="match status" value="1"/>
</dbReference>
<evidence type="ECO:0000256" key="1">
    <source>
        <dbReference type="ARBA" id="ARBA00004141"/>
    </source>
</evidence>
<keyword evidence="14" id="KW-0732">Signal</keyword>
<dbReference type="GO" id="GO:0015677">
    <property type="term" value="P:copper ion import"/>
    <property type="evidence" value="ECO:0007669"/>
    <property type="project" value="TreeGrafter"/>
</dbReference>
<sequence>MKVLWLLFMICLFRPGSCRGISDETGAACLFVASNFSNYPFDCAQPDLEYKCRCLSPEFLGTVLLCIDDNTDEVDELIQAFDYIKEVCGVQGSKKYSFTQLIDVFDNATSHAISVSEVNGLNKSQLHNPVMPDTQRFASSRESVRHLLTHRNKSTKYGVGLIGYWGLSLVLATINNVLQWCFPEFYMNMNGDSTRWLREHVICPQLISESHLRKNSRLNTFVSSLLRSFPIRVQSITVAFYMALVIIFCTADYQLYRPNSIFPWKNAQLFAYIADRTGILAMTQLPMLILFSGRNNALQLITGWPYRTFNIFHRWIARTVWILVLLHAVFYVAFTATCSNYRERWMINKWRWANTAFVAASISIFLSSRYFRRKCHQLFVSSHQILAIIFVLGCWYHCVTLGWMEFLYVTVAIWALEYFSRFGKIMLSGGIVKGNCKLILNKKLEPHSLRITVHHSGWWRSFPGAYSYLYFLQPKFFWQSHPFTILGPARQEDFNKLVFLIRIKNGITKQLGNYIMRQENLMCTLPMLVEGPYGSTIPFKAYQHAIFFAGGVGITVVYTFAMDLVHMYLADKTKNHSIDVVWSAPTISAIEEFVDEIEALSRFEMVKIIIYLTRELETILPIDDHELKITPKEIDDPIELVNSCTDLSYNELVKLLDPLSSNSKELTTELNQRMNDILSTTGERVSPVEYDVTREKLQNVFFRCKVNLGRRPSIKKELPGLLKLIPDSTAVVSCGPDKMNRDVRNAVAKSLREPNKGRIDYFEEELVW</sequence>
<dbReference type="Proteomes" id="UP000094565">
    <property type="component" value="Chromosome 1"/>
</dbReference>
<keyword evidence="11 13" id="KW-0472">Membrane</keyword>
<keyword evidence="4" id="KW-0285">Flavoprotein</keyword>
<dbReference type="SUPFAM" id="SSF52343">
    <property type="entry name" value="Ferredoxin reductase-like, C-terminal NADP-linked domain"/>
    <property type="match status" value="1"/>
</dbReference>
<dbReference type="EMBL" id="CP014584">
    <property type="protein sequence ID" value="ANZ73487.1"/>
    <property type="molecule type" value="Genomic_DNA"/>
</dbReference>
<keyword evidence="10" id="KW-0406">Ion transport</keyword>
<dbReference type="InterPro" id="IPR013121">
    <property type="entry name" value="Fe_red_NAD-bd_6"/>
</dbReference>
<protein>
    <submittedName>
        <fullName evidence="16">BA75_00372T0</fullName>
    </submittedName>
</protein>
<feature type="transmembrane region" description="Helical" evidence="13">
    <location>
        <begin position="238"/>
        <end position="256"/>
    </location>
</feature>
<dbReference type="InterPro" id="IPR013130">
    <property type="entry name" value="Fe3_Rdtase_TM_dom"/>
</dbReference>
<feature type="domain" description="FAD-binding FR-type" evidence="15">
    <location>
        <begin position="431"/>
        <end position="539"/>
    </location>
</feature>
<keyword evidence="8 13" id="KW-1133">Transmembrane helix</keyword>
<feature type="transmembrane region" description="Helical" evidence="13">
    <location>
        <begin position="383"/>
        <end position="416"/>
    </location>
</feature>
<evidence type="ECO:0000256" key="8">
    <source>
        <dbReference type="ARBA" id="ARBA00022989"/>
    </source>
</evidence>
<dbReference type="CDD" id="cd06186">
    <property type="entry name" value="NOX_Duox_like_FAD_NADP"/>
    <property type="match status" value="1"/>
</dbReference>
<evidence type="ECO:0000256" key="4">
    <source>
        <dbReference type="ARBA" id="ARBA00022630"/>
    </source>
</evidence>
<evidence type="ECO:0000256" key="12">
    <source>
        <dbReference type="ARBA" id="ARBA00023180"/>
    </source>
</evidence>
<dbReference type="Pfam" id="PF01794">
    <property type="entry name" value="Ferric_reduct"/>
    <property type="match status" value="1"/>
</dbReference>
<comment type="similarity">
    <text evidence="2">Belongs to the ferric reductase (FRE) family.</text>
</comment>
<accession>A0A1B2J687</accession>
<evidence type="ECO:0000256" key="3">
    <source>
        <dbReference type="ARBA" id="ARBA00022448"/>
    </source>
</evidence>
<keyword evidence="12" id="KW-0325">Glycoprotein</keyword>
<feature type="transmembrane region" description="Helical" evidence="13">
    <location>
        <begin position="315"/>
        <end position="338"/>
    </location>
</feature>
<keyword evidence="9" id="KW-0560">Oxidoreductase</keyword>
<evidence type="ECO:0000259" key="15">
    <source>
        <dbReference type="PROSITE" id="PS51384"/>
    </source>
</evidence>
<dbReference type="GO" id="GO:0000293">
    <property type="term" value="F:ferric-chelate reductase activity"/>
    <property type="evidence" value="ECO:0007669"/>
    <property type="project" value="UniProtKB-ARBA"/>
</dbReference>
<organism evidence="16 17">
    <name type="scientific">Komagataella pastoris</name>
    <name type="common">Yeast</name>
    <name type="synonym">Pichia pastoris</name>
    <dbReference type="NCBI Taxonomy" id="4922"/>
    <lineage>
        <taxon>Eukaryota</taxon>
        <taxon>Fungi</taxon>
        <taxon>Dikarya</taxon>
        <taxon>Ascomycota</taxon>
        <taxon>Saccharomycotina</taxon>
        <taxon>Pichiomycetes</taxon>
        <taxon>Pichiales</taxon>
        <taxon>Pichiaceae</taxon>
        <taxon>Komagataella</taxon>
    </lineage>
</organism>
<keyword evidence="5 13" id="KW-0812">Transmembrane</keyword>
<dbReference type="GO" id="GO:0005886">
    <property type="term" value="C:plasma membrane"/>
    <property type="evidence" value="ECO:0007669"/>
    <property type="project" value="TreeGrafter"/>
</dbReference>
<evidence type="ECO:0000256" key="2">
    <source>
        <dbReference type="ARBA" id="ARBA00006278"/>
    </source>
</evidence>
<keyword evidence="17" id="KW-1185">Reference proteome</keyword>
<evidence type="ECO:0000256" key="13">
    <source>
        <dbReference type="SAM" id="Phobius"/>
    </source>
</evidence>
<feature type="transmembrane region" description="Helical" evidence="13">
    <location>
        <begin position="545"/>
        <end position="569"/>
    </location>
</feature>
<feature type="signal peptide" evidence="14">
    <location>
        <begin position="1"/>
        <end position="18"/>
    </location>
</feature>
<proteinExistence type="inferred from homology"/>
<dbReference type="InterPro" id="IPR051410">
    <property type="entry name" value="Ferric/Cupric_Reductase"/>
</dbReference>
<evidence type="ECO:0000313" key="16">
    <source>
        <dbReference type="EMBL" id="ANZ73487.1"/>
    </source>
</evidence>
<dbReference type="InterPro" id="IPR017927">
    <property type="entry name" value="FAD-bd_FR_type"/>
</dbReference>
<evidence type="ECO:0000256" key="5">
    <source>
        <dbReference type="ARBA" id="ARBA00022692"/>
    </source>
</evidence>
<dbReference type="PROSITE" id="PS51384">
    <property type="entry name" value="FAD_FR"/>
    <property type="match status" value="1"/>
</dbReference>
<dbReference type="SFLD" id="SFLDG01168">
    <property type="entry name" value="Ferric_reductase_subgroup_(FRE"/>
    <property type="match status" value="1"/>
</dbReference>
<dbReference type="AlphaFoldDB" id="A0A1B2J687"/>
<dbReference type="PANTHER" id="PTHR32361:SF9">
    <property type="entry name" value="FERRIC REDUCTASE TRANSMEMBRANE COMPONENT 3-RELATED"/>
    <property type="match status" value="1"/>
</dbReference>
<dbReference type="SFLD" id="SFLDS00052">
    <property type="entry name" value="Ferric_Reductase_Domain"/>
    <property type="match status" value="1"/>
</dbReference>
<name>A0A1B2J687_PICPA</name>
<evidence type="ECO:0000256" key="6">
    <source>
        <dbReference type="ARBA" id="ARBA00022827"/>
    </source>
</evidence>
<keyword evidence="7" id="KW-0249">Electron transport</keyword>
<feature type="chain" id="PRO_5008539285" evidence="14">
    <location>
        <begin position="19"/>
        <end position="768"/>
    </location>
</feature>
<dbReference type="Gene3D" id="3.40.50.80">
    <property type="entry name" value="Nucleotide-binding domain of ferredoxin-NADP reductase (FNR) module"/>
    <property type="match status" value="1"/>
</dbReference>
<dbReference type="PANTHER" id="PTHR32361">
    <property type="entry name" value="FERRIC/CUPRIC REDUCTASE TRANSMEMBRANE COMPONENT"/>
    <property type="match status" value="1"/>
</dbReference>
<feature type="transmembrane region" description="Helical" evidence="13">
    <location>
        <begin position="350"/>
        <end position="371"/>
    </location>
</feature>
<keyword evidence="3" id="KW-0813">Transport</keyword>
<dbReference type="OrthoDB" id="167398at2759"/>
<evidence type="ECO:0000256" key="7">
    <source>
        <dbReference type="ARBA" id="ARBA00022982"/>
    </source>
</evidence>
<reference evidence="16 17" key="1">
    <citation type="submission" date="2016-02" db="EMBL/GenBank/DDBJ databases">
        <title>Comparative genomic and transcriptomic foundation for Pichia pastoris.</title>
        <authorList>
            <person name="Love K.R."/>
            <person name="Shah K.A."/>
            <person name="Whittaker C.A."/>
            <person name="Wu J."/>
            <person name="Bartlett M.C."/>
            <person name="Ma D."/>
            <person name="Leeson R.L."/>
            <person name="Priest M."/>
            <person name="Young S.K."/>
            <person name="Love J.C."/>
        </authorList>
    </citation>
    <scope>NUCLEOTIDE SEQUENCE [LARGE SCALE GENOMIC DNA]</scope>
    <source>
        <strain evidence="16 17">ATCC 28485</strain>
    </source>
</reference>
<evidence type="ECO:0000256" key="14">
    <source>
        <dbReference type="SAM" id="SignalP"/>
    </source>
</evidence>
<dbReference type="InterPro" id="IPR039261">
    <property type="entry name" value="FNR_nucleotide-bd"/>
</dbReference>
<evidence type="ECO:0000313" key="17">
    <source>
        <dbReference type="Proteomes" id="UP000094565"/>
    </source>
</evidence>
<evidence type="ECO:0000256" key="10">
    <source>
        <dbReference type="ARBA" id="ARBA00023065"/>
    </source>
</evidence>
<dbReference type="GO" id="GO:0006879">
    <property type="term" value="P:intracellular iron ion homeostasis"/>
    <property type="evidence" value="ECO:0007669"/>
    <property type="project" value="TreeGrafter"/>
</dbReference>
<dbReference type="GO" id="GO:0006826">
    <property type="term" value="P:iron ion transport"/>
    <property type="evidence" value="ECO:0007669"/>
    <property type="project" value="TreeGrafter"/>
</dbReference>
<dbReference type="Pfam" id="PF08030">
    <property type="entry name" value="NAD_binding_6"/>
    <property type="match status" value="1"/>
</dbReference>
<evidence type="ECO:0000256" key="11">
    <source>
        <dbReference type="ARBA" id="ARBA00023136"/>
    </source>
</evidence>